<accession>A0A8S2FYF1</accession>
<evidence type="ECO:0000313" key="2">
    <source>
        <dbReference type="EMBL" id="CAF4392998.1"/>
    </source>
</evidence>
<dbReference type="Proteomes" id="UP000682733">
    <property type="component" value="Unassembled WGS sequence"/>
</dbReference>
<dbReference type="EMBL" id="CAJNOK010047879">
    <property type="protein sequence ID" value="CAF1589711.1"/>
    <property type="molecule type" value="Genomic_DNA"/>
</dbReference>
<organism evidence="1 3">
    <name type="scientific">Didymodactylos carnosus</name>
    <dbReference type="NCBI Taxonomy" id="1234261"/>
    <lineage>
        <taxon>Eukaryota</taxon>
        <taxon>Metazoa</taxon>
        <taxon>Spiralia</taxon>
        <taxon>Gnathifera</taxon>
        <taxon>Rotifera</taxon>
        <taxon>Eurotatoria</taxon>
        <taxon>Bdelloidea</taxon>
        <taxon>Philodinida</taxon>
        <taxon>Philodinidae</taxon>
        <taxon>Didymodactylos</taxon>
    </lineage>
</organism>
<feature type="non-terminal residue" evidence="1">
    <location>
        <position position="1"/>
    </location>
</feature>
<comment type="caution">
    <text evidence="1">The sequence shown here is derived from an EMBL/GenBank/DDBJ whole genome shotgun (WGS) entry which is preliminary data.</text>
</comment>
<dbReference type="AlphaFoldDB" id="A0A8S2FYF1"/>
<dbReference type="EMBL" id="CAJOBA010071239">
    <property type="protein sequence ID" value="CAF4392998.1"/>
    <property type="molecule type" value="Genomic_DNA"/>
</dbReference>
<evidence type="ECO:0000313" key="1">
    <source>
        <dbReference type="EMBL" id="CAF1589711.1"/>
    </source>
</evidence>
<feature type="non-terminal residue" evidence="1">
    <location>
        <position position="114"/>
    </location>
</feature>
<dbReference type="Proteomes" id="UP000677228">
    <property type="component" value="Unassembled WGS sequence"/>
</dbReference>
<sequence length="114" mass="12914">LASSERPPFTIQQNSLKCTSTTSQVVHGHLTLGKTLTKTTAPPSSLMSAILKLDIEGFEAYALQNANILFDKTEIHAIYMEFGKLIELKSSDEMMEAIKYMIHFLKIRNYEPYE</sequence>
<proteinExistence type="predicted"/>
<evidence type="ECO:0008006" key="4">
    <source>
        <dbReference type="Google" id="ProtNLM"/>
    </source>
</evidence>
<reference evidence="1" key="1">
    <citation type="submission" date="2021-02" db="EMBL/GenBank/DDBJ databases">
        <authorList>
            <person name="Nowell W R."/>
        </authorList>
    </citation>
    <scope>NUCLEOTIDE SEQUENCE</scope>
</reference>
<name>A0A8S2FYF1_9BILA</name>
<protein>
    <recommendedName>
        <fullName evidence="4">Methyltransferase FkbM domain-containing protein</fullName>
    </recommendedName>
</protein>
<gene>
    <name evidence="1" type="ORF">OVA965_LOCUS41477</name>
    <name evidence="2" type="ORF">TMI583_LOCUS43131</name>
</gene>
<evidence type="ECO:0000313" key="3">
    <source>
        <dbReference type="Proteomes" id="UP000677228"/>
    </source>
</evidence>